<dbReference type="EnsemblMetazoa" id="OVOC6550.1">
    <property type="protein sequence ID" value="OVOC6550.1"/>
    <property type="gene ID" value="WBGene00243359"/>
</dbReference>
<reference evidence="1" key="2">
    <citation type="submission" date="2022-06" db="UniProtKB">
        <authorList>
            <consortium name="EnsemblMetazoa"/>
        </authorList>
    </citation>
    <scope>IDENTIFICATION</scope>
</reference>
<accession>A0A8R1TXS1</accession>
<sequence length="74" mass="8593">MFREIRCHRSSVSNCTVFIPKCNDKNLHQCTFPQNLINLCGTPNKCTISFVLHRNFNPYGTRCCSHKYGSFYIS</sequence>
<proteinExistence type="predicted"/>
<reference evidence="2" key="1">
    <citation type="submission" date="2013-10" db="EMBL/GenBank/DDBJ databases">
        <title>Genome sequencing of Onchocerca volvulus.</title>
        <authorList>
            <person name="Cotton J."/>
            <person name="Tsai J."/>
            <person name="Stanley E."/>
            <person name="Tracey A."/>
            <person name="Holroyd N."/>
            <person name="Lustigman S."/>
            <person name="Berriman M."/>
        </authorList>
    </citation>
    <scope>NUCLEOTIDE SEQUENCE</scope>
</reference>
<dbReference type="EMBL" id="CMVM020000177">
    <property type="status" value="NOT_ANNOTATED_CDS"/>
    <property type="molecule type" value="Genomic_DNA"/>
</dbReference>
<name>A0A8R1TXS1_ONCVO</name>
<evidence type="ECO:0000313" key="2">
    <source>
        <dbReference type="Proteomes" id="UP000024404"/>
    </source>
</evidence>
<keyword evidence="2" id="KW-1185">Reference proteome</keyword>
<dbReference type="AlphaFoldDB" id="A0A8R1TXS1"/>
<dbReference type="Proteomes" id="UP000024404">
    <property type="component" value="Unassembled WGS sequence"/>
</dbReference>
<protein>
    <submittedName>
        <fullName evidence="1">Uncharacterized protein</fullName>
    </submittedName>
</protein>
<evidence type="ECO:0000313" key="1">
    <source>
        <dbReference type="EnsemblMetazoa" id="OVOC6550.1"/>
    </source>
</evidence>
<organism evidence="1 2">
    <name type="scientific">Onchocerca volvulus</name>
    <dbReference type="NCBI Taxonomy" id="6282"/>
    <lineage>
        <taxon>Eukaryota</taxon>
        <taxon>Metazoa</taxon>
        <taxon>Ecdysozoa</taxon>
        <taxon>Nematoda</taxon>
        <taxon>Chromadorea</taxon>
        <taxon>Rhabditida</taxon>
        <taxon>Spirurina</taxon>
        <taxon>Spiruromorpha</taxon>
        <taxon>Filarioidea</taxon>
        <taxon>Onchocercidae</taxon>
        <taxon>Onchocerca</taxon>
    </lineage>
</organism>